<reference evidence="1 2" key="1">
    <citation type="submission" date="2020-04" db="EMBL/GenBank/DDBJ databases">
        <authorList>
            <person name="De Canck E."/>
        </authorList>
    </citation>
    <scope>NUCLEOTIDE SEQUENCE [LARGE SCALE GENOMIC DNA]</scope>
    <source>
        <strain evidence="1 2">LMG 22037</strain>
    </source>
</reference>
<protein>
    <submittedName>
        <fullName evidence="1">Uncharacterized protein</fullName>
    </submittedName>
</protein>
<name>A0A6J4ZYF7_9BURK</name>
<organism evidence="1 2">
    <name type="scientific">Paraburkholderia phenoliruptrix</name>
    <dbReference type="NCBI Taxonomy" id="252970"/>
    <lineage>
        <taxon>Bacteria</taxon>
        <taxon>Pseudomonadati</taxon>
        <taxon>Pseudomonadota</taxon>
        <taxon>Betaproteobacteria</taxon>
        <taxon>Burkholderiales</taxon>
        <taxon>Burkholderiaceae</taxon>
        <taxon>Paraburkholderia</taxon>
    </lineage>
</organism>
<dbReference type="Proteomes" id="UP000494249">
    <property type="component" value="Unassembled WGS sequence"/>
</dbReference>
<gene>
    <name evidence="1" type="ORF">LMG22037_00423</name>
</gene>
<dbReference type="AlphaFoldDB" id="A0A6J4ZYF7"/>
<accession>A0A6J4ZYF7</accession>
<evidence type="ECO:0000313" key="2">
    <source>
        <dbReference type="Proteomes" id="UP000494249"/>
    </source>
</evidence>
<proteinExistence type="predicted"/>
<evidence type="ECO:0000313" key="1">
    <source>
        <dbReference type="EMBL" id="CAB3642584.1"/>
    </source>
</evidence>
<dbReference type="EMBL" id="CADIKB010000001">
    <property type="protein sequence ID" value="CAB3642584.1"/>
    <property type="molecule type" value="Genomic_DNA"/>
</dbReference>
<sequence length="63" mass="6378">MEALGEAVYAGVTAAQLNGIVAADLTLQDVIDAKVDNLDEEADEAIDGATSESNETVGTILGV</sequence>